<proteinExistence type="predicted"/>
<keyword evidence="2" id="KW-1185">Reference proteome</keyword>
<reference evidence="1 2" key="1">
    <citation type="journal article" date="2021" name="Hortic Res">
        <title>High-quality reference genome and annotation aids understanding of berry development for evergreen blueberry (Vaccinium darrowii).</title>
        <authorList>
            <person name="Yu J."/>
            <person name="Hulse-Kemp A.M."/>
            <person name="Babiker E."/>
            <person name="Staton M."/>
        </authorList>
    </citation>
    <scope>NUCLEOTIDE SEQUENCE [LARGE SCALE GENOMIC DNA]</scope>
    <source>
        <strain evidence="2">cv. NJ 8807/NJ 8810</strain>
        <tissue evidence="1">Young leaf</tissue>
    </source>
</reference>
<comment type="caution">
    <text evidence="1">The sequence shown here is derived from an EMBL/GenBank/DDBJ whole genome shotgun (WGS) entry which is preliminary data.</text>
</comment>
<dbReference type="Proteomes" id="UP000828048">
    <property type="component" value="Chromosome 11"/>
</dbReference>
<accession>A0ACB7YLW5</accession>
<dbReference type="EMBL" id="CM037161">
    <property type="protein sequence ID" value="KAH7854586.1"/>
    <property type="molecule type" value="Genomic_DNA"/>
</dbReference>
<evidence type="ECO:0000313" key="2">
    <source>
        <dbReference type="Proteomes" id="UP000828048"/>
    </source>
</evidence>
<evidence type="ECO:0000313" key="1">
    <source>
        <dbReference type="EMBL" id="KAH7854586.1"/>
    </source>
</evidence>
<name>A0ACB7YLW5_9ERIC</name>
<protein>
    <submittedName>
        <fullName evidence="1">Uncharacterized protein</fullName>
    </submittedName>
</protein>
<sequence length="254" mass="27945">MESPLPYVLKNARKIARYGINFAFGGTGIFDTLVSAPNMTTQIDFFQNLVNDAAYTKEELQSSMSYVSVSGNDYSTYHAKGGSNQGLPAFVARVVNQMAVNMKRIRDMGVGKVAVGTLQPLGCLPEFTVHNNFQQCNETWNATVILHNNLLGEAVAKLNNESTDSGAFKILDIYDAFLSVLNNKEATAKFETPILKQCCIAKPGYSCSNVDANGEKMYTVCDNPERTFFWDTVHPTQAGWDAVFSGLQAKFEKS</sequence>
<organism evidence="1 2">
    <name type="scientific">Vaccinium darrowii</name>
    <dbReference type="NCBI Taxonomy" id="229202"/>
    <lineage>
        <taxon>Eukaryota</taxon>
        <taxon>Viridiplantae</taxon>
        <taxon>Streptophyta</taxon>
        <taxon>Embryophyta</taxon>
        <taxon>Tracheophyta</taxon>
        <taxon>Spermatophyta</taxon>
        <taxon>Magnoliopsida</taxon>
        <taxon>eudicotyledons</taxon>
        <taxon>Gunneridae</taxon>
        <taxon>Pentapetalae</taxon>
        <taxon>asterids</taxon>
        <taxon>Ericales</taxon>
        <taxon>Ericaceae</taxon>
        <taxon>Vaccinioideae</taxon>
        <taxon>Vaccinieae</taxon>
        <taxon>Vaccinium</taxon>
    </lineage>
</organism>
<gene>
    <name evidence="1" type="ORF">Vadar_015635</name>
</gene>